<evidence type="ECO:0000313" key="2">
    <source>
        <dbReference type="Proteomes" id="UP001549321"/>
    </source>
</evidence>
<sequence length="187" mass="21176">MDRIDRYLPKYDFNERHACEVKASPDVVIAIAAAYRPESDPFFRRMIALREVPMRGLRRLLRREGPAPASFGMQNFLLLEQAAGSSLVYGLVGRFWRTDYGLVPLPDGEAFRAYGEPGVPKLALAFRAEAIGEGRTRLSTETRVFCPDRGAWLRFAPYWYAIRPVSGLIRARILASIRRQSERLAAG</sequence>
<gene>
    <name evidence="1" type="ORF">ABIE08_004218</name>
</gene>
<evidence type="ECO:0000313" key="1">
    <source>
        <dbReference type="EMBL" id="MET4636260.1"/>
    </source>
</evidence>
<organism evidence="1 2">
    <name type="scientific">Kaistia defluvii</name>
    <dbReference type="NCBI Taxonomy" id="410841"/>
    <lineage>
        <taxon>Bacteria</taxon>
        <taxon>Pseudomonadati</taxon>
        <taxon>Pseudomonadota</taxon>
        <taxon>Alphaproteobacteria</taxon>
        <taxon>Hyphomicrobiales</taxon>
        <taxon>Kaistiaceae</taxon>
        <taxon>Kaistia</taxon>
    </lineage>
</organism>
<reference evidence="1 2" key="1">
    <citation type="submission" date="2024-06" db="EMBL/GenBank/DDBJ databases">
        <title>Sorghum-associated microbial communities from plants grown in Nebraska, USA.</title>
        <authorList>
            <person name="Schachtman D."/>
        </authorList>
    </citation>
    <scope>NUCLEOTIDE SEQUENCE [LARGE SCALE GENOMIC DNA]</scope>
    <source>
        <strain evidence="1 2">3207</strain>
    </source>
</reference>
<protein>
    <recommendedName>
        <fullName evidence="3">DUF2867 domain-containing protein</fullName>
    </recommendedName>
</protein>
<keyword evidence="2" id="KW-1185">Reference proteome</keyword>
<name>A0ABV2R4R5_9HYPH</name>
<dbReference type="EMBL" id="JBEPSM010000004">
    <property type="protein sequence ID" value="MET4636260.1"/>
    <property type="molecule type" value="Genomic_DNA"/>
</dbReference>
<evidence type="ECO:0008006" key="3">
    <source>
        <dbReference type="Google" id="ProtNLM"/>
    </source>
</evidence>
<dbReference type="Proteomes" id="UP001549321">
    <property type="component" value="Unassembled WGS sequence"/>
</dbReference>
<accession>A0ABV2R4R5</accession>
<proteinExistence type="predicted"/>
<comment type="caution">
    <text evidence="1">The sequence shown here is derived from an EMBL/GenBank/DDBJ whole genome shotgun (WGS) entry which is preliminary data.</text>
</comment>
<dbReference type="RefSeq" id="WP_354553791.1">
    <property type="nucleotide sequence ID" value="NZ_JBEPSM010000004.1"/>
</dbReference>